<accession>A0ABU5Y9K1</accession>
<dbReference type="PROSITE" id="PS51257">
    <property type="entry name" value="PROKAR_LIPOPROTEIN"/>
    <property type="match status" value="1"/>
</dbReference>
<keyword evidence="2" id="KW-1185">Reference proteome</keyword>
<evidence type="ECO:0000313" key="2">
    <source>
        <dbReference type="Proteomes" id="UP001324270"/>
    </source>
</evidence>
<gene>
    <name evidence="1" type="ORF">VJJ49_07655</name>
</gene>
<proteinExistence type="predicted"/>
<sequence>MRKIIFSLVCIFLLTGCQKEDNEGNETVSLSEAQRFFSESERYSGHSHNHLAFVPKWETFLQEGMSEEHHPLASVKIEFREDKSLEASLLFEKTTEGVKGKIVFVPKKKSDQKEPSIREGEIETEPKFSASFKTFYLDEAPELAMYQNEIEQLELKRLDNKSPKCDKCGQSIYKLDSPHSLATRFEKERSGQYDKELCDQCNEKIYYLAEVVFTAKKKKVPALEYPISIDIPFPLDELRRLMETKLFETLLGTKDHYNEEGLTLPRDIDLEDEENRHIYYEDIPPCVKEIVEQLEELNKDKAYISSLDEAGSNIAPYILNLFKNSPQDHITFSKENLPEDENGYTITSGGGHYQIVLNENLLKKGSKLYIAKTIIHESVHALIFSELYKKRENRDHDGDLVESMNELYKRYKNDEELSDKEYILSQHEFISHFVTAMSLSLKKFDNGRKPLEYYQYLLWDGLGTTERYTSKSLFEREIILKVSEDEKNKGGNGCY</sequence>
<reference evidence="1 2" key="1">
    <citation type="submission" date="2023-12" db="EMBL/GenBank/DDBJ databases">
        <title>Genomic sequences of Capnocytophaga and Parvimonas strains.</title>
        <authorList>
            <person name="Watt R.M."/>
            <person name="Wang M."/>
            <person name="Yang T."/>
            <person name="Tong W.M."/>
        </authorList>
    </citation>
    <scope>NUCLEOTIDE SEQUENCE [LARGE SCALE GENOMIC DNA]</scope>
    <source>
        <strain evidence="1 2">CCUG 13156</strain>
    </source>
</reference>
<name>A0ABU5Y9K1_9FLAO</name>
<organism evidence="1 2">
    <name type="scientific">Capnocytophaga gingivalis</name>
    <dbReference type="NCBI Taxonomy" id="1017"/>
    <lineage>
        <taxon>Bacteria</taxon>
        <taxon>Pseudomonadati</taxon>
        <taxon>Bacteroidota</taxon>
        <taxon>Flavobacteriia</taxon>
        <taxon>Flavobacteriales</taxon>
        <taxon>Flavobacteriaceae</taxon>
        <taxon>Capnocytophaga</taxon>
    </lineage>
</organism>
<comment type="caution">
    <text evidence="1">The sequence shown here is derived from an EMBL/GenBank/DDBJ whole genome shotgun (WGS) entry which is preliminary data.</text>
</comment>
<dbReference type="Proteomes" id="UP001324270">
    <property type="component" value="Unassembled WGS sequence"/>
</dbReference>
<protein>
    <submittedName>
        <fullName evidence="1">SprT-like domain-containing protein</fullName>
    </submittedName>
</protein>
<dbReference type="EMBL" id="JAYKBV010000009">
    <property type="protein sequence ID" value="MEB3040567.1"/>
    <property type="molecule type" value="Genomic_DNA"/>
</dbReference>
<dbReference type="RefSeq" id="WP_323979508.1">
    <property type="nucleotide sequence ID" value="NZ_JAYKBV010000009.1"/>
</dbReference>
<evidence type="ECO:0000313" key="1">
    <source>
        <dbReference type="EMBL" id="MEB3040567.1"/>
    </source>
</evidence>